<name>A0A7X9P0S2_9BACT</name>
<dbReference type="PANTHER" id="PTHR44688:SF16">
    <property type="entry name" value="DNA-BINDING TRANSCRIPTIONAL ACTIVATOR DEVR_DOSR"/>
    <property type="match status" value="1"/>
</dbReference>
<keyword evidence="6" id="KW-1185">Reference proteome</keyword>
<reference evidence="5 6" key="1">
    <citation type="submission" date="2020-04" db="EMBL/GenBank/DDBJ databases">
        <title>Flammeovirga sp. SR4, a novel species isolated from seawater.</title>
        <authorList>
            <person name="Wang X."/>
        </authorList>
    </citation>
    <scope>NUCLEOTIDE SEQUENCE [LARGE SCALE GENOMIC DNA]</scope>
    <source>
        <strain evidence="5 6">ATCC 23126</strain>
    </source>
</reference>
<dbReference type="SUPFAM" id="SSF55785">
    <property type="entry name" value="PYP-like sensor domain (PAS domain)"/>
    <property type="match status" value="1"/>
</dbReference>
<dbReference type="EMBL" id="JABANE010000010">
    <property type="protein sequence ID" value="NME67434.1"/>
    <property type="molecule type" value="Genomic_DNA"/>
</dbReference>
<dbReference type="PROSITE" id="PS50043">
    <property type="entry name" value="HTH_LUXR_2"/>
    <property type="match status" value="1"/>
</dbReference>
<proteinExistence type="predicted"/>
<keyword evidence="3" id="KW-0804">Transcription</keyword>
<dbReference type="InterPro" id="IPR035965">
    <property type="entry name" value="PAS-like_dom_sf"/>
</dbReference>
<feature type="domain" description="HTH luxR-type" evidence="4">
    <location>
        <begin position="169"/>
        <end position="234"/>
    </location>
</feature>
<organism evidence="5 6">
    <name type="scientific">Flammeovirga aprica JL-4</name>
    <dbReference type="NCBI Taxonomy" id="694437"/>
    <lineage>
        <taxon>Bacteria</taxon>
        <taxon>Pseudomonadati</taxon>
        <taxon>Bacteroidota</taxon>
        <taxon>Cytophagia</taxon>
        <taxon>Cytophagales</taxon>
        <taxon>Flammeovirgaceae</taxon>
        <taxon>Flammeovirga</taxon>
    </lineage>
</organism>
<dbReference type="AlphaFoldDB" id="A0A7X9P0S2"/>
<evidence type="ECO:0000256" key="3">
    <source>
        <dbReference type="ARBA" id="ARBA00023163"/>
    </source>
</evidence>
<evidence type="ECO:0000256" key="2">
    <source>
        <dbReference type="ARBA" id="ARBA00023125"/>
    </source>
</evidence>
<dbReference type="RefSeq" id="WP_169655769.1">
    <property type="nucleotide sequence ID" value="NZ_JABANE010000010.1"/>
</dbReference>
<dbReference type="Gene3D" id="3.30.450.20">
    <property type="entry name" value="PAS domain"/>
    <property type="match status" value="1"/>
</dbReference>
<dbReference type="PRINTS" id="PR00038">
    <property type="entry name" value="HTHLUXR"/>
</dbReference>
<dbReference type="InterPro" id="IPR000792">
    <property type="entry name" value="Tscrpt_reg_LuxR_C"/>
</dbReference>
<accession>A0A7X9P0S2</accession>
<dbReference type="PANTHER" id="PTHR44688">
    <property type="entry name" value="DNA-BINDING TRANSCRIPTIONAL ACTIVATOR DEVR_DOSR"/>
    <property type="match status" value="1"/>
</dbReference>
<keyword evidence="1" id="KW-0805">Transcription regulation</keyword>
<dbReference type="GO" id="GO:0003677">
    <property type="term" value="F:DNA binding"/>
    <property type="evidence" value="ECO:0007669"/>
    <property type="project" value="UniProtKB-KW"/>
</dbReference>
<evidence type="ECO:0000313" key="5">
    <source>
        <dbReference type="EMBL" id="NME67434.1"/>
    </source>
</evidence>
<dbReference type="PROSITE" id="PS00622">
    <property type="entry name" value="HTH_LUXR_1"/>
    <property type="match status" value="1"/>
</dbReference>
<dbReference type="Pfam" id="PF00196">
    <property type="entry name" value="GerE"/>
    <property type="match status" value="1"/>
</dbReference>
<comment type="caution">
    <text evidence="5">The sequence shown here is derived from an EMBL/GenBank/DDBJ whole genome shotgun (WGS) entry which is preliminary data.</text>
</comment>
<protein>
    <submittedName>
        <fullName evidence="5">LuxR family transcriptional regulator</fullName>
    </submittedName>
</protein>
<dbReference type="InterPro" id="IPR016032">
    <property type="entry name" value="Sig_transdc_resp-reg_C-effctor"/>
</dbReference>
<evidence type="ECO:0000256" key="1">
    <source>
        <dbReference type="ARBA" id="ARBA00023015"/>
    </source>
</evidence>
<dbReference type="CDD" id="cd06170">
    <property type="entry name" value="LuxR_C_like"/>
    <property type="match status" value="1"/>
</dbReference>
<dbReference type="Proteomes" id="UP000576082">
    <property type="component" value="Unassembled WGS sequence"/>
</dbReference>
<dbReference type="Gene3D" id="1.10.10.10">
    <property type="entry name" value="Winged helix-like DNA-binding domain superfamily/Winged helix DNA-binding domain"/>
    <property type="match status" value="1"/>
</dbReference>
<dbReference type="InterPro" id="IPR036388">
    <property type="entry name" value="WH-like_DNA-bd_sf"/>
</dbReference>
<gene>
    <name evidence="5" type="ORF">HHU12_05605</name>
</gene>
<evidence type="ECO:0000259" key="4">
    <source>
        <dbReference type="PROSITE" id="PS50043"/>
    </source>
</evidence>
<keyword evidence="2" id="KW-0238">DNA-binding</keyword>
<dbReference type="SMART" id="SM00421">
    <property type="entry name" value="HTH_LUXR"/>
    <property type="match status" value="1"/>
</dbReference>
<dbReference type="SUPFAM" id="SSF46894">
    <property type="entry name" value="C-terminal effector domain of the bipartite response regulators"/>
    <property type="match status" value="1"/>
</dbReference>
<sequence>MPVDFENIIEDHKKFLSIGNNTFHYIFDCNKLRFEYLSPSFTEETGYAIDEALYNSNFSLTPIEDYGPIVKTLGELLTYFVINYREHINQYTTFYYYPLLHKNGNVYPCLVQVRILDFNEDGSAKNVLAYNQIIHKKYDKNKAFNMSFISHDHSLPSFYQVDSLESLKQGILIRNLSKREIEILKLVSEGYSNNSISSMLNISIHTISTHKKNIISKTNTSNIMVAIQKAILQKIF</sequence>
<dbReference type="GO" id="GO:0006355">
    <property type="term" value="P:regulation of DNA-templated transcription"/>
    <property type="evidence" value="ECO:0007669"/>
    <property type="project" value="InterPro"/>
</dbReference>
<evidence type="ECO:0000313" key="6">
    <source>
        <dbReference type="Proteomes" id="UP000576082"/>
    </source>
</evidence>